<dbReference type="AlphaFoldDB" id="A0A9W7B7J9"/>
<accession>A0A9W7B7J9</accession>
<keyword evidence="3" id="KW-1185">Reference proteome</keyword>
<proteinExistence type="predicted"/>
<evidence type="ECO:0000256" key="1">
    <source>
        <dbReference type="SAM" id="MobiDB-lite"/>
    </source>
</evidence>
<evidence type="ECO:0000313" key="3">
    <source>
        <dbReference type="Proteomes" id="UP001165160"/>
    </source>
</evidence>
<dbReference type="EMBL" id="BRXX01000008">
    <property type="protein sequence ID" value="GMH81818.1"/>
    <property type="molecule type" value="Genomic_DNA"/>
</dbReference>
<feature type="region of interest" description="Disordered" evidence="1">
    <location>
        <begin position="1"/>
        <end position="89"/>
    </location>
</feature>
<sequence length="155" mass="16885">MISSLRNRLSPQKSPQKSSPKPPSAEPLKPQQFKPPPARSSMSIPNTPTTSVSSDHTEHTAETSNTVMTSDPLPQISEEEGRTLRHSSTLPPALARVLGLLREHNVDDTELYGDDSFDDDDNNNVHMLPSSTTTASHGCWETCKPTNSYSACVIS</sequence>
<reference evidence="3" key="1">
    <citation type="journal article" date="2023" name="Commun. Biol.">
        <title>Genome analysis of Parmales, the sister group of diatoms, reveals the evolutionary specialization of diatoms from phago-mixotrophs to photoautotrophs.</title>
        <authorList>
            <person name="Ban H."/>
            <person name="Sato S."/>
            <person name="Yoshikawa S."/>
            <person name="Yamada K."/>
            <person name="Nakamura Y."/>
            <person name="Ichinomiya M."/>
            <person name="Sato N."/>
            <person name="Blanc-Mathieu R."/>
            <person name="Endo H."/>
            <person name="Kuwata A."/>
            <person name="Ogata H."/>
        </authorList>
    </citation>
    <scope>NUCLEOTIDE SEQUENCE [LARGE SCALE GENOMIC DNA]</scope>
    <source>
        <strain evidence="3">NIES 3699</strain>
    </source>
</reference>
<comment type="caution">
    <text evidence="2">The sequence shown here is derived from an EMBL/GenBank/DDBJ whole genome shotgun (WGS) entry which is preliminary data.</text>
</comment>
<gene>
    <name evidence="2" type="ORF">TrVE_jg5370</name>
</gene>
<protein>
    <submittedName>
        <fullName evidence="2">Uncharacterized protein</fullName>
    </submittedName>
</protein>
<feature type="compositionally biased region" description="Low complexity" evidence="1">
    <location>
        <begin position="10"/>
        <end position="19"/>
    </location>
</feature>
<organism evidence="2 3">
    <name type="scientific">Triparma verrucosa</name>
    <dbReference type="NCBI Taxonomy" id="1606542"/>
    <lineage>
        <taxon>Eukaryota</taxon>
        <taxon>Sar</taxon>
        <taxon>Stramenopiles</taxon>
        <taxon>Ochrophyta</taxon>
        <taxon>Bolidophyceae</taxon>
        <taxon>Parmales</taxon>
        <taxon>Triparmaceae</taxon>
        <taxon>Triparma</taxon>
    </lineage>
</organism>
<dbReference type="Proteomes" id="UP001165160">
    <property type="component" value="Unassembled WGS sequence"/>
</dbReference>
<feature type="compositionally biased region" description="Polar residues" evidence="1">
    <location>
        <begin position="40"/>
        <end position="54"/>
    </location>
</feature>
<name>A0A9W7B7J9_9STRA</name>
<evidence type="ECO:0000313" key="2">
    <source>
        <dbReference type="EMBL" id="GMH81818.1"/>
    </source>
</evidence>